<evidence type="ECO:0000313" key="2">
    <source>
        <dbReference type="Proteomes" id="UP001370758"/>
    </source>
</evidence>
<dbReference type="InterPro" id="IPR011009">
    <property type="entry name" value="Kinase-like_dom_sf"/>
</dbReference>
<comment type="caution">
    <text evidence="1">The sequence shown here is derived from an EMBL/GenBank/DDBJ whole genome shotgun (WGS) entry which is preliminary data.</text>
</comment>
<evidence type="ECO:0008006" key="3">
    <source>
        <dbReference type="Google" id="ProtNLM"/>
    </source>
</evidence>
<accession>A0AAV9VSJ2</accession>
<keyword evidence="2" id="KW-1185">Reference proteome</keyword>
<dbReference type="Gene3D" id="1.10.510.10">
    <property type="entry name" value="Transferase(Phosphotransferase) domain 1"/>
    <property type="match status" value="1"/>
</dbReference>
<evidence type="ECO:0000313" key="1">
    <source>
        <dbReference type="EMBL" id="KAK6496140.1"/>
    </source>
</evidence>
<dbReference type="AlphaFoldDB" id="A0AAV9VSJ2"/>
<proteinExistence type="predicted"/>
<dbReference type="EMBL" id="JAVHJL010000011">
    <property type="protein sequence ID" value="KAK6496140.1"/>
    <property type="molecule type" value="Genomic_DNA"/>
</dbReference>
<reference evidence="1 2" key="1">
    <citation type="submission" date="2023-08" db="EMBL/GenBank/DDBJ databases">
        <authorList>
            <person name="Palmer J.M."/>
        </authorList>
    </citation>
    <scope>NUCLEOTIDE SEQUENCE [LARGE SCALE GENOMIC DNA]</scope>
    <source>
        <strain evidence="1 2">TWF481</strain>
    </source>
</reference>
<sequence>MSQIEILSQEVDTDNGQPSYYRMLDGGKYFRYITIDPGTLDEEDLSFPPALLEKLPAFPAGDWNSGRIARAENGVLYFVETIKKGLPSIDHIWHEKSFDYLSLQMKKRLGANVHLVTAPHVHPENRDVIAKFARFPWEVERYALETKSYEWIKGHGIGPQFLGHLTEDGRVIGFLMEKLEGRHATIADLPACKEVVGRLHALGILHGDLNKHNFLITGKDARIIDFETAKLSSDRDKMYQEAQTLEKELLDESGRGGMSVI</sequence>
<dbReference type="SUPFAM" id="SSF56112">
    <property type="entry name" value="Protein kinase-like (PK-like)"/>
    <property type="match status" value="1"/>
</dbReference>
<protein>
    <recommendedName>
        <fullName evidence="3">Alpha-galactosidase A</fullName>
    </recommendedName>
</protein>
<dbReference type="Proteomes" id="UP001370758">
    <property type="component" value="Unassembled WGS sequence"/>
</dbReference>
<dbReference type="Pfam" id="PF06293">
    <property type="entry name" value="Kdo"/>
    <property type="match status" value="1"/>
</dbReference>
<gene>
    <name evidence="1" type="ORF">TWF481_002164</name>
</gene>
<organism evidence="1 2">
    <name type="scientific">Arthrobotrys musiformis</name>
    <dbReference type="NCBI Taxonomy" id="47236"/>
    <lineage>
        <taxon>Eukaryota</taxon>
        <taxon>Fungi</taxon>
        <taxon>Dikarya</taxon>
        <taxon>Ascomycota</taxon>
        <taxon>Pezizomycotina</taxon>
        <taxon>Orbiliomycetes</taxon>
        <taxon>Orbiliales</taxon>
        <taxon>Orbiliaceae</taxon>
        <taxon>Arthrobotrys</taxon>
    </lineage>
</organism>
<name>A0AAV9VSJ2_9PEZI</name>